<dbReference type="AlphaFoldDB" id="A0A1Y2DQF0"/>
<name>A0A1Y2DQF0_9PEZI</name>
<keyword evidence="2" id="KW-1185">Reference proteome</keyword>
<proteinExistence type="predicted"/>
<dbReference type="EMBL" id="MCFJ01000010">
    <property type="protein sequence ID" value="ORY61336.1"/>
    <property type="molecule type" value="Genomic_DNA"/>
</dbReference>
<evidence type="ECO:0000313" key="2">
    <source>
        <dbReference type="Proteomes" id="UP000193689"/>
    </source>
</evidence>
<dbReference type="RefSeq" id="XP_040713413.1">
    <property type="nucleotide sequence ID" value="XM_040864109.1"/>
</dbReference>
<dbReference type="GeneID" id="63780321"/>
<gene>
    <name evidence="1" type="ORF">BCR38DRAFT_487090</name>
</gene>
<organism evidence="1 2">
    <name type="scientific">Pseudomassariella vexata</name>
    <dbReference type="NCBI Taxonomy" id="1141098"/>
    <lineage>
        <taxon>Eukaryota</taxon>
        <taxon>Fungi</taxon>
        <taxon>Dikarya</taxon>
        <taxon>Ascomycota</taxon>
        <taxon>Pezizomycotina</taxon>
        <taxon>Sordariomycetes</taxon>
        <taxon>Xylariomycetidae</taxon>
        <taxon>Amphisphaeriales</taxon>
        <taxon>Pseudomassariaceae</taxon>
        <taxon>Pseudomassariella</taxon>
    </lineage>
</organism>
<reference evidence="1 2" key="1">
    <citation type="submission" date="2016-07" db="EMBL/GenBank/DDBJ databases">
        <title>Pervasive Adenine N6-methylation of Active Genes in Fungi.</title>
        <authorList>
            <consortium name="DOE Joint Genome Institute"/>
            <person name="Mondo S.J."/>
            <person name="Dannebaum R.O."/>
            <person name="Kuo R.C."/>
            <person name="Labutti K."/>
            <person name="Haridas S."/>
            <person name="Kuo A."/>
            <person name="Salamov A."/>
            <person name="Ahrendt S.R."/>
            <person name="Lipzen A."/>
            <person name="Sullivan W."/>
            <person name="Andreopoulos W.B."/>
            <person name="Clum A."/>
            <person name="Lindquist E."/>
            <person name="Daum C."/>
            <person name="Ramamoorthy G.K."/>
            <person name="Gryganskyi A."/>
            <person name="Culley D."/>
            <person name="Magnuson J.K."/>
            <person name="James T.Y."/>
            <person name="O'Malley M.A."/>
            <person name="Stajich J.E."/>
            <person name="Spatafora J.W."/>
            <person name="Visel A."/>
            <person name="Grigoriev I.V."/>
        </authorList>
    </citation>
    <scope>NUCLEOTIDE SEQUENCE [LARGE SCALE GENOMIC DNA]</scope>
    <source>
        <strain evidence="1 2">CBS 129021</strain>
    </source>
</reference>
<protein>
    <submittedName>
        <fullName evidence="1">Uncharacterized protein</fullName>
    </submittedName>
</protein>
<evidence type="ECO:0000313" key="1">
    <source>
        <dbReference type="EMBL" id="ORY61336.1"/>
    </source>
</evidence>
<comment type="caution">
    <text evidence="1">The sequence shown here is derived from an EMBL/GenBank/DDBJ whole genome shotgun (WGS) entry which is preliminary data.</text>
</comment>
<accession>A0A1Y2DQF0</accession>
<dbReference type="Proteomes" id="UP000193689">
    <property type="component" value="Unassembled WGS sequence"/>
</dbReference>
<dbReference type="InParanoid" id="A0A1Y2DQF0"/>
<sequence length="142" mass="15615">MPFEVRFCWGSRMGTTLWTRWPVPHLAHGSLIATWILLLWKLSVRTGRSYDRLYGCSRSALSLSPAAQLALQLRPGESTFCLPPLSNGHCIVPCGFGKIPKLGQSNNMDHGMAWDVDGRRSGSSAGRKPPIVLAIPPIYVSI</sequence>